<evidence type="ECO:0000313" key="3">
    <source>
        <dbReference type="Proteomes" id="UP000199288"/>
    </source>
</evidence>
<accession>A0A1H3VKW3</accession>
<name>A0A1H3VKW3_9ACTO</name>
<dbReference type="Proteomes" id="UP000199288">
    <property type="component" value="Unassembled WGS sequence"/>
</dbReference>
<organism evidence="2 3">
    <name type="scientific">Bowdeniella nasicola</name>
    <dbReference type="NCBI Taxonomy" id="208480"/>
    <lineage>
        <taxon>Bacteria</taxon>
        <taxon>Bacillati</taxon>
        <taxon>Actinomycetota</taxon>
        <taxon>Actinomycetes</taxon>
        <taxon>Actinomycetales</taxon>
        <taxon>Actinomycetaceae</taxon>
        <taxon>Bowdeniella</taxon>
    </lineage>
</organism>
<keyword evidence="1" id="KW-0812">Transmembrane</keyword>
<feature type="transmembrane region" description="Helical" evidence="1">
    <location>
        <begin position="56"/>
        <end position="75"/>
    </location>
</feature>
<protein>
    <submittedName>
        <fullName evidence="2">Uncharacterized protein</fullName>
    </submittedName>
</protein>
<dbReference type="EMBL" id="FNQV01000001">
    <property type="protein sequence ID" value="SDZ75426.1"/>
    <property type="molecule type" value="Genomic_DNA"/>
</dbReference>
<evidence type="ECO:0000313" key="2">
    <source>
        <dbReference type="EMBL" id="SDZ75426.1"/>
    </source>
</evidence>
<sequence length="110" mass="12258">MPQWLLAVLVFGTIFGLPIGWGMLQDKYRDRDDGVGKFFRGTEKAGDVAGNILHSIFQRIVGLVALAIGALILWLTPTMGFGWETLVAIALVGYGIYLLWPGRRSFWIVF</sequence>
<gene>
    <name evidence="2" type="ORF">SAMN02910418_00124</name>
</gene>
<dbReference type="AlphaFoldDB" id="A0A1H3VKW3"/>
<keyword evidence="1" id="KW-0472">Membrane</keyword>
<evidence type="ECO:0000256" key="1">
    <source>
        <dbReference type="SAM" id="Phobius"/>
    </source>
</evidence>
<keyword evidence="3" id="KW-1185">Reference proteome</keyword>
<reference evidence="3" key="1">
    <citation type="submission" date="2016-10" db="EMBL/GenBank/DDBJ databases">
        <authorList>
            <person name="Varghese N."/>
            <person name="Submissions S."/>
        </authorList>
    </citation>
    <scope>NUCLEOTIDE SEQUENCE [LARGE SCALE GENOMIC DNA]</scope>
    <source>
        <strain evidence="3">KPR-1</strain>
    </source>
</reference>
<feature type="transmembrane region" description="Helical" evidence="1">
    <location>
        <begin position="6"/>
        <end position="24"/>
    </location>
</feature>
<proteinExistence type="predicted"/>
<feature type="transmembrane region" description="Helical" evidence="1">
    <location>
        <begin position="81"/>
        <end position="100"/>
    </location>
</feature>
<keyword evidence="1" id="KW-1133">Transmembrane helix</keyword>